<organism evidence="2 3">
    <name type="scientific">Halalkalicoccus tibetensis</name>
    <dbReference type="NCBI Taxonomy" id="175632"/>
    <lineage>
        <taxon>Archaea</taxon>
        <taxon>Methanobacteriati</taxon>
        <taxon>Methanobacteriota</taxon>
        <taxon>Stenosarchaea group</taxon>
        <taxon>Halobacteria</taxon>
        <taxon>Halobacteriales</taxon>
        <taxon>Halococcaceae</taxon>
        <taxon>Halalkalicoccus</taxon>
    </lineage>
</organism>
<sequence length="46" mass="4536">MVNASTVLIPVGLVGLLFGAIPLPGTGLLFAVLVILAGVGAWLAGY</sequence>
<keyword evidence="1" id="KW-1133">Transmembrane helix</keyword>
<dbReference type="RefSeq" id="WP_340603555.1">
    <property type="nucleotide sequence ID" value="NZ_JBBMXV010000002.1"/>
</dbReference>
<proteinExistence type="predicted"/>
<dbReference type="Proteomes" id="UP001596312">
    <property type="component" value="Unassembled WGS sequence"/>
</dbReference>
<keyword evidence="1" id="KW-0812">Transmembrane</keyword>
<reference evidence="2 3" key="1">
    <citation type="journal article" date="2019" name="Int. J. Syst. Evol. Microbiol.">
        <title>The Global Catalogue of Microorganisms (GCM) 10K type strain sequencing project: providing services to taxonomists for standard genome sequencing and annotation.</title>
        <authorList>
            <consortium name="The Broad Institute Genomics Platform"/>
            <consortium name="The Broad Institute Genome Sequencing Center for Infectious Disease"/>
            <person name="Wu L."/>
            <person name="Ma J."/>
        </authorList>
    </citation>
    <scope>NUCLEOTIDE SEQUENCE [LARGE SCALE GENOMIC DNA]</scope>
    <source>
        <strain evidence="2 3">CGMCC 1.3240</strain>
    </source>
</reference>
<gene>
    <name evidence="2" type="ORF">ACFQGH_07465</name>
</gene>
<evidence type="ECO:0000256" key="1">
    <source>
        <dbReference type="SAM" id="Phobius"/>
    </source>
</evidence>
<accession>A0ABD5V5F8</accession>
<dbReference type="AlphaFoldDB" id="A0ABD5V5F8"/>
<dbReference type="EMBL" id="JBHSXQ010000002">
    <property type="protein sequence ID" value="MFC6905041.1"/>
    <property type="molecule type" value="Genomic_DNA"/>
</dbReference>
<keyword evidence="1" id="KW-0472">Membrane</keyword>
<evidence type="ECO:0000313" key="3">
    <source>
        <dbReference type="Proteomes" id="UP001596312"/>
    </source>
</evidence>
<name>A0ABD5V5F8_9EURY</name>
<feature type="transmembrane region" description="Helical" evidence="1">
    <location>
        <begin position="29"/>
        <end position="45"/>
    </location>
</feature>
<protein>
    <submittedName>
        <fullName evidence="2">Uncharacterized protein</fullName>
    </submittedName>
</protein>
<evidence type="ECO:0000313" key="2">
    <source>
        <dbReference type="EMBL" id="MFC6905041.1"/>
    </source>
</evidence>
<comment type="caution">
    <text evidence="2">The sequence shown here is derived from an EMBL/GenBank/DDBJ whole genome shotgun (WGS) entry which is preliminary data.</text>
</comment>
<keyword evidence="3" id="KW-1185">Reference proteome</keyword>